<gene>
    <name evidence="2" type="ORF">QQZ08_009362</name>
</gene>
<organism evidence="2 3">
    <name type="scientific">Neonectria magnoliae</name>
    <dbReference type="NCBI Taxonomy" id="2732573"/>
    <lineage>
        <taxon>Eukaryota</taxon>
        <taxon>Fungi</taxon>
        <taxon>Dikarya</taxon>
        <taxon>Ascomycota</taxon>
        <taxon>Pezizomycotina</taxon>
        <taxon>Sordariomycetes</taxon>
        <taxon>Hypocreomycetidae</taxon>
        <taxon>Hypocreales</taxon>
        <taxon>Nectriaceae</taxon>
        <taxon>Neonectria</taxon>
    </lineage>
</organism>
<evidence type="ECO:0000313" key="3">
    <source>
        <dbReference type="Proteomes" id="UP001498421"/>
    </source>
</evidence>
<protein>
    <submittedName>
        <fullName evidence="2">Uncharacterized protein</fullName>
    </submittedName>
</protein>
<evidence type="ECO:0000313" key="2">
    <source>
        <dbReference type="EMBL" id="KAK7422738.1"/>
    </source>
</evidence>
<reference evidence="2 3" key="1">
    <citation type="journal article" date="2025" name="Microbiol. Resour. Announc.">
        <title>Draft genome sequences for Neonectria magnoliae and Neonectria punicea, canker pathogens of Liriodendron tulipifera and Acer saccharum in West Virginia.</title>
        <authorList>
            <person name="Petronek H.M."/>
            <person name="Kasson M.T."/>
            <person name="Metheny A.M."/>
            <person name="Stauder C.M."/>
            <person name="Lovett B."/>
            <person name="Lynch S.C."/>
            <person name="Garnas J.R."/>
            <person name="Kasson L.R."/>
            <person name="Stajich J.E."/>
        </authorList>
    </citation>
    <scope>NUCLEOTIDE SEQUENCE [LARGE SCALE GENOMIC DNA]</scope>
    <source>
        <strain evidence="2 3">NRRL 64651</strain>
    </source>
</reference>
<evidence type="ECO:0000256" key="1">
    <source>
        <dbReference type="SAM" id="Coils"/>
    </source>
</evidence>
<comment type="caution">
    <text evidence="2">The sequence shown here is derived from an EMBL/GenBank/DDBJ whole genome shotgun (WGS) entry which is preliminary data.</text>
</comment>
<keyword evidence="1" id="KW-0175">Coiled coil</keyword>
<dbReference type="Proteomes" id="UP001498421">
    <property type="component" value="Unassembled WGS sequence"/>
</dbReference>
<name>A0ABR1HNC8_9HYPO</name>
<sequence length="364" mass="42763">MAGTALYTQLLSSPVTPQNDSLLFSVLPAEVRGAIYAYALTDYPDPSPDKHYKATTCYTRPSYFAPRKNDTQLLQTCRAVYQECWFMPFILKEQTHWLTVGDRAPPEYNASRNLWRLARTLRQITEQQGQERVEIDRLRVFAQMWKLEAGDLADLLMTPYLHPHSLTLTIRHADWWFWENDDPLRFEGKWIRRVCDAMSPCVREFRIELESLERKKDQIDLIAKQMIERWFFKRPDGVVLYADTEGGSWEESRWSGTSNWHNQRWIRDETEPGRIDYYIVAVTFRVQSVIERRAGKVSETARHFAEHDIYDDDELKLHLPDHKSMVCHQPFIPEKSLGADGEAWDSDAWEDDEGDDITGFMIFD</sequence>
<dbReference type="EMBL" id="JAZAVK010000105">
    <property type="protein sequence ID" value="KAK7422738.1"/>
    <property type="molecule type" value="Genomic_DNA"/>
</dbReference>
<feature type="coiled-coil region" evidence="1">
    <location>
        <begin position="202"/>
        <end position="229"/>
    </location>
</feature>
<accession>A0ABR1HNC8</accession>
<keyword evidence="3" id="KW-1185">Reference proteome</keyword>
<proteinExistence type="predicted"/>